<feature type="region of interest" description="Disordered" evidence="1">
    <location>
        <begin position="394"/>
        <end position="447"/>
    </location>
</feature>
<evidence type="ECO:0000313" key="3">
    <source>
        <dbReference type="Proteomes" id="UP000001949"/>
    </source>
</evidence>
<reference evidence="2 3" key="1">
    <citation type="journal article" date="2005" name="Science">
        <title>Genome sequence of Theileria parva, a bovine pathogen that transforms lymphocytes.</title>
        <authorList>
            <person name="Gardner M.J."/>
            <person name="Bishop R."/>
            <person name="Shah T."/>
            <person name="de Villiers E.P."/>
            <person name="Carlton J.M."/>
            <person name="Hall N."/>
            <person name="Ren Q."/>
            <person name="Paulsen I.T."/>
            <person name="Pain A."/>
            <person name="Berriman M."/>
            <person name="Wilson R.J.M."/>
            <person name="Sato S."/>
            <person name="Ralph S.A."/>
            <person name="Mann D.J."/>
            <person name="Xiong Z."/>
            <person name="Shallom S.J."/>
            <person name="Weidman J."/>
            <person name="Jiang L."/>
            <person name="Lynn J."/>
            <person name="Weaver B."/>
            <person name="Shoaibi A."/>
            <person name="Domingo A.R."/>
            <person name="Wasawo D."/>
            <person name="Crabtree J."/>
            <person name="Wortman J.R."/>
            <person name="Haas B."/>
            <person name="Angiuoli S.V."/>
            <person name="Creasy T.H."/>
            <person name="Lu C."/>
            <person name="Suh B."/>
            <person name="Silva J.C."/>
            <person name="Utterback T.R."/>
            <person name="Feldblyum T.V."/>
            <person name="Pertea M."/>
            <person name="Allen J."/>
            <person name="Nierman W.C."/>
            <person name="Taracha E.L.N."/>
            <person name="Salzberg S.L."/>
            <person name="White O.R."/>
            <person name="Fitzhugh H.A."/>
            <person name="Morzaria S."/>
            <person name="Venter J.C."/>
            <person name="Fraser C.M."/>
            <person name="Nene V."/>
        </authorList>
    </citation>
    <scope>NUCLEOTIDE SEQUENCE [LARGE SCALE GENOMIC DNA]</scope>
    <source>
        <strain evidence="2 3">Muguga</strain>
    </source>
</reference>
<dbReference type="GeneID" id="3501209"/>
<name>Q4N2U4_THEPA</name>
<organism evidence="2 3">
    <name type="scientific">Theileria parva</name>
    <name type="common">East coast fever infection agent</name>
    <dbReference type="NCBI Taxonomy" id="5875"/>
    <lineage>
        <taxon>Eukaryota</taxon>
        <taxon>Sar</taxon>
        <taxon>Alveolata</taxon>
        <taxon>Apicomplexa</taxon>
        <taxon>Aconoidasida</taxon>
        <taxon>Piroplasmida</taxon>
        <taxon>Theileriidae</taxon>
        <taxon>Theileria</taxon>
    </lineage>
</organism>
<dbReference type="AlphaFoldDB" id="Q4N2U4"/>
<dbReference type="KEGG" id="tpv:TP04_0252"/>
<dbReference type="InParanoid" id="Q4N2U4"/>
<dbReference type="VEuPathDB" id="PiroplasmaDB:TpMuguga_04g00252"/>
<sequence>MLYINPVLLFLIISRYYNSNSDPSTQIYLSHNPYLISIFLIIQFILRLVLVLIMKFLTYSNLNNIPVFTVNSNCCHRHPTYIIFPNTNNVESSESGPTILDFNEFAAVCDSIKENLLVSEKPKQTHQEVLTITHVINTNFAPEDEHELRSQLNSLYLQLLKNNYNKPFLPDDPSFHPVNDPVYGVQNPSITGNLSYLYECIIRKRVELMIDTGRRRTLSFEDKLLLTHEIKKAPGHLICEKGKDLLIKFINNPMSSIEFEESSDLLKKHIYHFIVHYLNEKLITFSKRNNYLKDNNLKDKDIKDKDIKDKDIKDKDIEDEFELFESLISEEESLEIDKKIYQLALINMGRNLRIYEDDKFRKHFGDFNHADYHLHVENKLAEIYSFSFEQTDTKDGQLSKSAPKSVDSDDSTCISSDSDSDTDTHSDCDKPQVYDQQLPANSPNVAPVNYSPEELELRAQLDSVYHLVFKKFYDEKLMSKFFGSSPNFDDSAYSIRDLFIVRVMLEVGENFIKHKTGWTLCNISETCSTEEDKKRYTAELEKAPEDLIDQEEKKLVLKFIRKQMDVFSLEKLIFKIKARIEEIIINYLKETFLAFSRDFNLKKGKEFEFFNNLITKEENFIVDDTIYDAILEIMGNKIIGTSEDIKILQ</sequence>
<accession>Q4N2U4</accession>
<evidence type="ECO:0000313" key="2">
    <source>
        <dbReference type="EMBL" id="EAN31604.1"/>
    </source>
</evidence>
<proteinExistence type="predicted"/>
<feature type="compositionally biased region" description="Basic and acidic residues" evidence="1">
    <location>
        <begin position="422"/>
        <end position="432"/>
    </location>
</feature>
<evidence type="ECO:0000256" key="1">
    <source>
        <dbReference type="SAM" id="MobiDB-lite"/>
    </source>
</evidence>
<protein>
    <submittedName>
        <fullName evidence="2">Uncharacterized protein</fullName>
    </submittedName>
</protein>
<comment type="caution">
    <text evidence="2">The sequence shown here is derived from an EMBL/GenBank/DDBJ whole genome shotgun (WGS) entry which is preliminary data.</text>
</comment>
<dbReference type="SMR" id="Q4N2U4"/>
<dbReference type="Proteomes" id="UP000001949">
    <property type="component" value="Unassembled WGS sequence"/>
</dbReference>
<gene>
    <name evidence="2" type="ordered locus">TP04_0252</name>
</gene>
<feature type="compositionally biased region" description="Polar residues" evidence="1">
    <location>
        <begin position="434"/>
        <end position="444"/>
    </location>
</feature>
<dbReference type="EMBL" id="AAGK01000004">
    <property type="protein sequence ID" value="EAN31604.1"/>
    <property type="molecule type" value="Genomic_DNA"/>
</dbReference>
<keyword evidence="3" id="KW-1185">Reference proteome</keyword>